<evidence type="ECO:0000256" key="3">
    <source>
        <dbReference type="ARBA" id="ARBA00022989"/>
    </source>
</evidence>
<evidence type="ECO:0000259" key="7">
    <source>
        <dbReference type="Pfam" id="PF01699"/>
    </source>
</evidence>
<feature type="transmembrane region" description="Helical" evidence="6">
    <location>
        <begin position="6"/>
        <end position="24"/>
    </location>
</feature>
<feature type="transmembrane region" description="Helical" evidence="6">
    <location>
        <begin position="276"/>
        <end position="298"/>
    </location>
</feature>
<dbReference type="GO" id="GO:0008273">
    <property type="term" value="F:calcium, potassium:sodium antiporter activity"/>
    <property type="evidence" value="ECO:0007669"/>
    <property type="project" value="TreeGrafter"/>
</dbReference>
<feature type="transmembrane region" description="Helical" evidence="6">
    <location>
        <begin position="366"/>
        <end position="389"/>
    </location>
</feature>
<evidence type="ECO:0000256" key="6">
    <source>
        <dbReference type="SAM" id="Phobius"/>
    </source>
</evidence>
<feature type="region of interest" description="Disordered" evidence="5">
    <location>
        <begin position="154"/>
        <end position="189"/>
    </location>
</feature>
<feature type="transmembrane region" description="Helical" evidence="6">
    <location>
        <begin position="342"/>
        <end position="360"/>
    </location>
</feature>
<accession>A0A5J6V3T5</accession>
<evidence type="ECO:0000256" key="5">
    <source>
        <dbReference type="SAM" id="MobiDB-lite"/>
    </source>
</evidence>
<dbReference type="EMBL" id="CP044427">
    <property type="protein sequence ID" value="QFG67623.1"/>
    <property type="molecule type" value="Genomic_DNA"/>
</dbReference>
<feature type="transmembrane region" description="Helical" evidence="6">
    <location>
        <begin position="31"/>
        <end position="50"/>
    </location>
</feature>
<protein>
    <submittedName>
        <fullName evidence="8">Calcium/sodium antiporter</fullName>
    </submittedName>
</protein>
<keyword evidence="4 6" id="KW-0472">Membrane</keyword>
<dbReference type="NCBIfam" id="TIGR00367">
    <property type="entry name" value="calcium/sodium antiporter"/>
    <property type="match status" value="1"/>
</dbReference>
<reference evidence="8 9" key="1">
    <citation type="submission" date="2019-09" db="EMBL/GenBank/DDBJ databases">
        <title>Serinicoccus pratensis sp. nov., isolated from meadow soil.</title>
        <authorList>
            <person name="Zhang W."/>
        </authorList>
    </citation>
    <scope>NUCLEOTIDE SEQUENCE [LARGE SCALE GENOMIC DNA]</scope>
    <source>
        <strain evidence="8 9">W204</strain>
    </source>
</reference>
<evidence type="ECO:0000256" key="4">
    <source>
        <dbReference type="ARBA" id="ARBA00023136"/>
    </source>
</evidence>
<dbReference type="OrthoDB" id="9794225at2"/>
<dbReference type="RefSeq" id="WP_158060020.1">
    <property type="nucleotide sequence ID" value="NZ_CP044427.1"/>
</dbReference>
<keyword evidence="3 6" id="KW-1133">Transmembrane helix</keyword>
<dbReference type="InterPro" id="IPR004481">
    <property type="entry name" value="K/Na/Ca-exchanger"/>
</dbReference>
<evidence type="ECO:0000256" key="2">
    <source>
        <dbReference type="ARBA" id="ARBA00022692"/>
    </source>
</evidence>
<feature type="transmembrane region" description="Helical" evidence="6">
    <location>
        <begin position="310"/>
        <end position="330"/>
    </location>
</feature>
<evidence type="ECO:0000313" key="8">
    <source>
        <dbReference type="EMBL" id="QFG67623.1"/>
    </source>
</evidence>
<evidence type="ECO:0000313" key="9">
    <source>
        <dbReference type="Proteomes" id="UP000326546"/>
    </source>
</evidence>
<feature type="domain" description="Sodium/calcium exchanger membrane region" evidence="7">
    <location>
        <begin position="8"/>
        <end position="145"/>
    </location>
</feature>
<feature type="transmembrane region" description="Helical" evidence="6">
    <location>
        <begin position="70"/>
        <end position="94"/>
    </location>
</feature>
<proteinExistence type="predicted"/>
<dbReference type="Gene3D" id="1.20.1420.30">
    <property type="entry name" value="NCX, central ion-binding region"/>
    <property type="match status" value="2"/>
</dbReference>
<dbReference type="AlphaFoldDB" id="A0A5J6V3T5"/>
<feature type="transmembrane region" description="Helical" evidence="6">
    <location>
        <begin position="106"/>
        <end position="125"/>
    </location>
</feature>
<feature type="transmembrane region" description="Helical" evidence="6">
    <location>
        <begin position="236"/>
        <end position="255"/>
    </location>
</feature>
<dbReference type="Pfam" id="PF01699">
    <property type="entry name" value="Na_Ca_ex"/>
    <property type="match status" value="2"/>
</dbReference>
<dbReference type="KEGG" id="serw:FY030_01780"/>
<feature type="compositionally biased region" description="Basic and acidic residues" evidence="5">
    <location>
        <begin position="154"/>
        <end position="168"/>
    </location>
</feature>
<keyword evidence="2 6" id="KW-0812">Transmembrane</keyword>
<feature type="domain" description="Sodium/calcium exchanger membrane region" evidence="7">
    <location>
        <begin position="211"/>
        <end position="355"/>
    </location>
</feature>
<feature type="transmembrane region" description="Helical" evidence="6">
    <location>
        <begin position="208"/>
        <end position="230"/>
    </location>
</feature>
<dbReference type="PANTHER" id="PTHR10846:SF8">
    <property type="entry name" value="INNER MEMBRANE PROTEIN YRBG"/>
    <property type="match status" value="1"/>
</dbReference>
<sequence>MELLDVGRIVLGVVLLVGGAELLVRGAASLAVRAGMSSLVVGLTVVAAATSTPELAVTLGAVLDGETGLAIGNVVGSNIANILLILGASALIAPLAVRRVLVRMDIPYLIGLAILTLFFALDGRISRLEGGILLLLLGVHTALALWLSRRDGDGQAGEGKDAAGREPPGEPTAPRSPGPGQGATATKPRSLAKGPWQVVLAAYRNPGVLVAILLVVVGVGLLVLGARVLVTGAVNIASAMGVSGLVIGLTVVAIGTSLPELATSLIAALRGERDIAVGNIVGSCIFNLGLVLGLPALLAPGGGLEIPGPAIALDIPLMIAATVALAPVAFTGYRVGRREGGLFMALYIAYVGFVVLDATRHDALEGFTTVMVVLVLPLVLLTLVGTVAFDLGRRKERKAADAGQDDEIDRAWRT</sequence>
<dbReference type="InterPro" id="IPR004837">
    <property type="entry name" value="NaCa_Exmemb"/>
</dbReference>
<gene>
    <name evidence="8" type="ORF">FY030_01780</name>
</gene>
<organism evidence="8 9">
    <name type="scientific">Ornithinimicrobium pratense</name>
    <dbReference type="NCBI Taxonomy" id="2593973"/>
    <lineage>
        <taxon>Bacteria</taxon>
        <taxon>Bacillati</taxon>
        <taxon>Actinomycetota</taxon>
        <taxon>Actinomycetes</taxon>
        <taxon>Micrococcales</taxon>
        <taxon>Ornithinimicrobiaceae</taxon>
        <taxon>Ornithinimicrobium</taxon>
    </lineage>
</organism>
<feature type="transmembrane region" description="Helical" evidence="6">
    <location>
        <begin position="131"/>
        <end position="148"/>
    </location>
</feature>
<dbReference type="GO" id="GO:0005262">
    <property type="term" value="F:calcium channel activity"/>
    <property type="evidence" value="ECO:0007669"/>
    <property type="project" value="TreeGrafter"/>
</dbReference>
<dbReference type="PANTHER" id="PTHR10846">
    <property type="entry name" value="SODIUM/POTASSIUM/CALCIUM EXCHANGER"/>
    <property type="match status" value="1"/>
</dbReference>
<dbReference type="GO" id="GO:0006874">
    <property type="term" value="P:intracellular calcium ion homeostasis"/>
    <property type="evidence" value="ECO:0007669"/>
    <property type="project" value="TreeGrafter"/>
</dbReference>
<dbReference type="InterPro" id="IPR044880">
    <property type="entry name" value="NCX_ion-bd_dom_sf"/>
</dbReference>
<evidence type="ECO:0000256" key="1">
    <source>
        <dbReference type="ARBA" id="ARBA00004141"/>
    </source>
</evidence>
<dbReference type="Proteomes" id="UP000326546">
    <property type="component" value="Chromosome"/>
</dbReference>
<keyword evidence="9" id="KW-1185">Reference proteome</keyword>
<dbReference type="GO" id="GO:0005886">
    <property type="term" value="C:plasma membrane"/>
    <property type="evidence" value="ECO:0007669"/>
    <property type="project" value="TreeGrafter"/>
</dbReference>
<name>A0A5J6V3T5_9MICO</name>
<comment type="subcellular location">
    <subcellularLocation>
        <location evidence="1">Membrane</location>
        <topology evidence="1">Multi-pass membrane protein</topology>
    </subcellularLocation>
</comment>